<reference evidence="2 3" key="1">
    <citation type="submission" date="2019-12" db="EMBL/GenBank/DDBJ databases">
        <title>Sequence classification of anaerobic respiratory reductive dehalogenases: First we see many, then we see few.</title>
        <authorList>
            <person name="Molenda O."/>
            <person name="Puentes Jacome L.A."/>
            <person name="Cao X."/>
            <person name="Nesbo C.L."/>
            <person name="Tang S."/>
            <person name="Morson N."/>
            <person name="Patron J."/>
            <person name="Lomheim L."/>
            <person name="Wishart D.S."/>
            <person name="Edwards E.A."/>
        </authorList>
    </citation>
    <scope>NUCLEOTIDE SEQUENCE [LARGE SCALE GENOMIC DNA]</scope>
    <source>
        <strain evidence="2 3">12DCA</strain>
    </source>
</reference>
<evidence type="ECO:0000313" key="3">
    <source>
        <dbReference type="Proteomes" id="UP000430508"/>
    </source>
</evidence>
<protein>
    <submittedName>
        <fullName evidence="2">HNH endonuclease</fullName>
    </submittedName>
</protein>
<dbReference type="RefSeq" id="WP_019225670.1">
    <property type="nucleotide sequence ID" value="NZ_CP046996.1"/>
</dbReference>
<organism evidence="2 3">
    <name type="scientific">Dehalobacter restrictus</name>
    <dbReference type="NCBI Taxonomy" id="55583"/>
    <lineage>
        <taxon>Bacteria</taxon>
        <taxon>Bacillati</taxon>
        <taxon>Bacillota</taxon>
        <taxon>Clostridia</taxon>
        <taxon>Eubacteriales</taxon>
        <taxon>Desulfitobacteriaceae</taxon>
        <taxon>Dehalobacter</taxon>
    </lineage>
</organism>
<dbReference type="Gene3D" id="1.10.30.50">
    <property type="match status" value="1"/>
</dbReference>
<dbReference type="InterPro" id="IPR003615">
    <property type="entry name" value="HNH_nuc"/>
</dbReference>
<dbReference type="CDD" id="cd00085">
    <property type="entry name" value="HNHc"/>
    <property type="match status" value="1"/>
</dbReference>
<sequence>MDSHENYVYKTEVNWSLLTEGLTLPVENQVIFARNMGKFLHRGEVKPITLYLNGKGYRAQIRNVNFDSRFNRKNDTLQIRYTRNGHLAQALKACFSKSYNYIKAQREIRLRDNRSIIKLPEGYKEYLAIYTTAYEDTYILETIEAEDIISIKKAVQNQSELAMEAKFNYDIEDKTASIFEDERILKFRKLSRKIGENLKLFYDYRCQICGQYVGEEYGAKVAEAHHIDYFVQSLNNDANNQLIVCPNHHSIIHETNPVFNRKKLIYLYPNGVQEGLMLNQHLHL</sequence>
<proteinExistence type="predicted"/>
<dbReference type="GO" id="GO:0004519">
    <property type="term" value="F:endonuclease activity"/>
    <property type="evidence" value="ECO:0007669"/>
    <property type="project" value="UniProtKB-KW"/>
</dbReference>
<dbReference type="Proteomes" id="UP000430508">
    <property type="component" value="Chromosome"/>
</dbReference>
<dbReference type="EMBL" id="CP046996">
    <property type="protein sequence ID" value="QGZ99810.1"/>
    <property type="molecule type" value="Genomic_DNA"/>
</dbReference>
<evidence type="ECO:0000313" key="2">
    <source>
        <dbReference type="EMBL" id="QGZ99810.1"/>
    </source>
</evidence>
<accession>A0A857DGH5</accession>
<evidence type="ECO:0000259" key="1">
    <source>
        <dbReference type="SMART" id="SM00507"/>
    </source>
</evidence>
<keyword evidence="2" id="KW-0255">Endonuclease</keyword>
<dbReference type="AlphaFoldDB" id="A0A857DGH5"/>
<keyword evidence="2" id="KW-0378">Hydrolase</keyword>
<keyword evidence="2" id="KW-0540">Nuclease</keyword>
<gene>
    <name evidence="2" type="ORF">GQ588_03680</name>
</gene>
<dbReference type="SMART" id="SM00507">
    <property type="entry name" value="HNHc"/>
    <property type="match status" value="1"/>
</dbReference>
<name>A0A857DGH5_9FIRM</name>
<feature type="domain" description="HNH nuclease" evidence="1">
    <location>
        <begin position="194"/>
        <end position="250"/>
    </location>
</feature>